<comment type="caution">
    <text evidence="2">The sequence shown here is derived from an EMBL/GenBank/DDBJ whole genome shotgun (WGS) entry which is preliminary data.</text>
</comment>
<dbReference type="EMBL" id="JGEU01000029">
    <property type="protein sequence ID" value="EYB11595.1"/>
    <property type="molecule type" value="Genomic_DNA"/>
</dbReference>
<evidence type="ECO:0000313" key="3">
    <source>
        <dbReference type="Proteomes" id="UP000021175"/>
    </source>
</evidence>
<keyword evidence="2" id="KW-0489">Methyltransferase</keyword>
<feature type="domain" description="N-acetyltransferase" evidence="1">
    <location>
        <begin position="259"/>
        <end position="413"/>
    </location>
</feature>
<dbReference type="InterPro" id="IPR016181">
    <property type="entry name" value="Acyl_CoA_acyltransferase"/>
</dbReference>
<dbReference type="InterPro" id="IPR052564">
    <property type="entry name" value="N-acetyltrans/Recomb-assoc"/>
</dbReference>
<dbReference type="SUPFAM" id="SSF53335">
    <property type="entry name" value="S-adenosyl-L-methionine-dependent methyltransferases"/>
    <property type="match status" value="1"/>
</dbReference>
<dbReference type="Gene3D" id="2.20.25.110">
    <property type="entry name" value="S-adenosyl-L-methionine-dependent methyltransferases"/>
    <property type="match status" value="1"/>
</dbReference>
<dbReference type="Proteomes" id="UP000021175">
    <property type="component" value="Unassembled WGS sequence"/>
</dbReference>
<dbReference type="PANTHER" id="PTHR43451:SF1">
    <property type="entry name" value="ACETYLTRANSFERASE"/>
    <property type="match status" value="1"/>
</dbReference>
<dbReference type="Pfam" id="PF13649">
    <property type="entry name" value="Methyltransf_25"/>
    <property type="match status" value="1"/>
</dbReference>
<dbReference type="Pfam" id="PF13673">
    <property type="entry name" value="Acetyltransf_10"/>
    <property type="match status" value="1"/>
</dbReference>
<dbReference type="PROSITE" id="PS51186">
    <property type="entry name" value="GNAT"/>
    <property type="match status" value="1"/>
</dbReference>
<sequence length="414" mass="47775">MTTDYKVGELIYDANIYDGLNTSLSDLQFYKKWLPTNKDARILELCCGTGRLTIPIAQEGYNICGVDYTPSMLELAQAKAIKTGLGINFIEADIRTLDLQERFDFIFIPFNSIHHLYTNEDLFKALESVKRHLKDGGLFLFDCFNPNIQYIVKNEKGQTVIAEYKTDDGRNILIKQTMRYESATQINRIEWHYFINSEFHSIQNLDMRLFFPQELDSYLKQAGFNIIHKFGDFTGDVFNNDSEKQIYVLALKNMNTDFFTIRIAQPSDALELKDLFQDTVLNINKRDYSKAEVEDWASCGNDLSHIKGMIKTHYFIVATNQQSQIVGFASITQQGYLHSMFVHKNFQGKGIATILLNEIERYATVTGLIRITSEVSLTARPFFEKKGYIVEEEQKRKANLLSLTNFWMAKKLSK</sequence>
<dbReference type="AlphaFoldDB" id="A0AB73AQW8"/>
<dbReference type="PANTHER" id="PTHR43451">
    <property type="entry name" value="ACETYLTRANSFERASE (GNAT) FAMILY PROTEIN"/>
    <property type="match status" value="1"/>
</dbReference>
<reference evidence="2 3" key="1">
    <citation type="submission" date="2014-02" db="EMBL/GenBank/DDBJ databases">
        <authorList>
            <person name="Sears C."/>
            <person name="Carroll K."/>
            <person name="Sack B.R."/>
            <person name="Qadri F."/>
            <person name="Myers L.L."/>
            <person name="Chung G.-T."/>
            <person name="Escheverria P."/>
            <person name="Fraser C.M."/>
            <person name="Sadzewicz L."/>
            <person name="Shefchek K.A."/>
            <person name="Tallon L."/>
            <person name="Das S.P."/>
            <person name="Daugherty S."/>
            <person name="Mongodin E.F."/>
        </authorList>
    </citation>
    <scope>NUCLEOTIDE SEQUENCE [LARGE SCALE GENOMIC DNA]</scope>
    <source>
        <strain evidence="2 3">3783N1-6</strain>
    </source>
</reference>
<evidence type="ECO:0000259" key="1">
    <source>
        <dbReference type="PROSITE" id="PS51186"/>
    </source>
</evidence>
<dbReference type="InterPro" id="IPR029063">
    <property type="entry name" value="SAM-dependent_MTases_sf"/>
</dbReference>
<dbReference type="CDD" id="cd04301">
    <property type="entry name" value="NAT_SF"/>
    <property type="match status" value="1"/>
</dbReference>
<dbReference type="Gene3D" id="3.40.50.150">
    <property type="entry name" value="Vaccinia Virus protein VP39"/>
    <property type="match status" value="1"/>
</dbReference>
<accession>A0AB73AQW8</accession>
<dbReference type="InterPro" id="IPR000182">
    <property type="entry name" value="GNAT_dom"/>
</dbReference>
<dbReference type="InterPro" id="IPR041698">
    <property type="entry name" value="Methyltransf_25"/>
</dbReference>
<dbReference type="GO" id="GO:0016747">
    <property type="term" value="F:acyltransferase activity, transferring groups other than amino-acyl groups"/>
    <property type="evidence" value="ECO:0007669"/>
    <property type="project" value="InterPro"/>
</dbReference>
<evidence type="ECO:0000313" key="2">
    <source>
        <dbReference type="EMBL" id="EYB11595.1"/>
    </source>
</evidence>
<protein>
    <submittedName>
        <fullName evidence="2">Methyltransferase domain protein</fullName>
    </submittedName>
</protein>
<dbReference type="SUPFAM" id="SSF55729">
    <property type="entry name" value="Acyl-CoA N-acyltransferases (Nat)"/>
    <property type="match status" value="1"/>
</dbReference>
<name>A0AB73AQW8_BACFG</name>
<dbReference type="CDD" id="cd02440">
    <property type="entry name" value="AdoMet_MTases"/>
    <property type="match status" value="1"/>
</dbReference>
<organism evidence="2 3">
    <name type="scientific">Bacteroides fragilis str. 3783N1-6</name>
    <dbReference type="NCBI Taxonomy" id="1339310"/>
    <lineage>
        <taxon>Bacteria</taxon>
        <taxon>Pseudomonadati</taxon>
        <taxon>Bacteroidota</taxon>
        <taxon>Bacteroidia</taxon>
        <taxon>Bacteroidales</taxon>
        <taxon>Bacteroidaceae</taxon>
        <taxon>Bacteroides</taxon>
    </lineage>
</organism>
<dbReference type="GO" id="GO:0032259">
    <property type="term" value="P:methylation"/>
    <property type="evidence" value="ECO:0007669"/>
    <property type="project" value="UniProtKB-KW"/>
</dbReference>
<proteinExistence type="predicted"/>
<gene>
    <name evidence="2" type="ORF">M119_0248</name>
</gene>
<keyword evidence="2" id="KW-0808">Transferase</keyword>
<dbReference type="Gene3D" id="3.40.630.30">
    <property type="match status" value="1"/>
</dbReference>
<dbReference type="GO" id="GO:0008168">
    <property type="term" value="F:methyltransferase activity"/>
    <property type="evidence" value="ECO:0007669"/>
    <property type="project" value="UniProtKB-KW"/>
</dbReference>